<organism evidence="1 2">
    <name type="scientific">Staphylococcus coagulans</name>
    <dbReference type="NCBI Taxonomy" id="74706"/>
    <lineage>
        <taxon>Bacteria</taxon>
        <taxon>Bacillati</taxon>
        <taxon>Bacillota</taxon>
        <taxon>Bacilli</taxon>
        <taxon>Bacillales</taxon>
        <taxon>Staphylococcaceae</taxon>
        <taxon>Staphylococcus</taxon>
    </lineage>
</organism>
<dbReference type="Pfam" id="PF07410">
    <property type="entry name" value="Phage_Gp111"/>
    <property type="match status" value="1"/>
</dbReference>
<reference evidence="1 2" key="1">
    <citation type="submission" date="2023-08" db="EMBL/GenBank/DDBJ databases">
        <title>Whole genome sequencing of Staphylococcus coagulans NN-2474.</title>
        <authorList>
            <person name="Kropotov V.S."/>
            <person name="Boriskina E.V."/>
            <person name="Gordinskaya N.A."/>
            <person name="Shkurkina I.S."/>
            <person name="Kryazhev D.V."/>
            <person name="Alekseeva A.E."/>
            <person name="Makhova M.A."/>
        </authorList>
    </citation>
    <scope>NUCLEOTIDE SEQUENCE [LARGE SCALE GENOMIC DNA]</scope>
    <source>
        <strain evidence="1 2">NN-2474</strain>
    </source>
</reference>
<sequence length="157" mass="17577">MNKSNLFKNAWEIAKSGANKFGGSCKDYFSESLKMAYKGIVLAEAEIEIPAWIVRKNVGNVMAVEKSVLSVKRETEKALLIHADGKFGSFDFWTPKSVLKKVNVTDYSKVTITVENEMVKAMDNHFELVRKAKELGIKGIRSNMKSSTLRKKIAEVA</sequence>
<proteinExistence type="predicted"/>
<evidence type="ECO:0000313" key="1">
    <source>
        <dbReference type="EMBL" id="MDR5602069.1"/>
    </source>
</evidence>
<name>A0ABU1EVB8_9STAP</name>
<keyword evidence="2" id="KW-1185">Reference proteome</keyword>
<gene>
    <name evidence="1" type="ORF">RCO12_01330</name>
</gene>
<dbReference type="Proteomes" id="UP001255050">
    <property type="component" value="Unassembled WGS sequence"/>
</dbReference>
<evidence type="ECO:0008006" key="3">
    <source>
        <dbReference type="Google" id="ProtNLM"/>
    </source>
</evidence>
<comment type="caution">
    <text evidence="1">The sequence shown here is derived from an EMBL/GenBank/DDBJ whole genome shotgun (WGS) entry which is preliminary data.</text>
</comment>
<dbReference type="RefSeq" id="WP_309550956.1">
    <property type="nucleotide sequence ID" value="NZ_JAVJGV010000003.1"/>
</dbReference>
<dbReference type="EMBL" id="JAVJGV010000003">
    <property type="protein sequence ID" value="MDR5602069.1"/>
    <property type="molecule type" value="Genomic_DNA"/>
</dbReference>
<protein>
    <recommendedName>
        <fullName evidence="3">Phage protein</fullName>
    </recommendedName>
</protein>
<accession>A0ABU1EVB8</accession>
<evidence type="ECO:0000313" key="2">
    <source>
        <dbReference type="Proteomes" id="UP001255050"/>
    </source>
</evidence>
<dbReference type="InterPro" id="IPR010878">
    <property type="entry name" value="Gp111"/>
</dbReference>